<dbReference type="InterPro" id="IPR023875">
    <property type="entry name" value="DNA_repair_put"/>
</dbReference>
<dbReference type="Proteomes" id="UP000181897">
    <property type="component" value="Chromosome"/>
</dbReference>
<dbReference type="Gene3D" id="3.40.470.10">
    <property type="entry name" value="Uracil-DNA glycosylase-like domain"/>
    <property type="match status" value="1"/>
</dbReference>
<dbReference type="InterPro" id="IPR051536">
    <property type="entry name" value="UDG_Type-4/5"/>
</dbReference>
<evidence type="ECO:0000256" key="4">
    <source>
        <dbReference type="ARBA" id="ARBA00022723"/>
    </source>
</evidence>
<keyword evidence="3" id="KW-0004">4Fe-4S</keyword>
<dbReference type="InterPro" id="IPR025404">
    <property type="entry name" value="DUF4130"/>
</dbReference>
<evidence type="ECO:0000256" key="3">
    <source>
        <dbReference type="ARBA" id="ARBA00022485"/>
    </source>
</evidence>
<dbReference type="KEGG" id="suam:BOO69_15215"/>
<evidence type="ECO:0000256" key="8">
    <source>
        <dbReference type="ARBA" id="ARBA00023014"/>
    </source>
</evidence>
<evidence type="ECO:0000256" key="1">
    <source>
        <dbReference type="ARBA" id="ARBA00006521"/>
    </source>
</evidence>
<dbReference type="PANTHER" id="PTHR33693">
    <property type="entry name" value="TYPE-5 URACIL-DNA GLYCOSYLASE"/>
    <property type="match status" value="1"/>
</dbReference>
<dbReference type="Pfam" id="PF03167">
    <property type="entry name" value="UDG"/>
    <property type="match status" value="1"/>
</dbReference>
<feature type="domain" description="Uracil-DNA glycosylase-like" evidence="10">
    <location>
        <begin position="302"/>
        <end position="462"/>
    </location>
</feature>
<dbReference type="GO" id="GO:0097506">
    <property type="term" value="F:deaminated base DNA N-glycosylase activity"/>
    <property type="evidence" value="ECO:0007669"/>
    <property type="project" value="UniProtKB-ARBA"/>
</dbReference>
<dbReference type="GO" id="GO:0046872">
    <property type="term" value="F:metal ion binding"/>
    <property type="evidence" value="ECO:0007669"/>
    <property type="project" value="UniProtKB-KW"/>
</dbReference>
<evidence type="ECO:0000256" key="6">
    <source>
        <dbReference type="ARBA" id="ARBA00022801"/>
    </source>
</evidence>
<accession>A0A1J0WJY0</accession>
<keyword evidence="12" id="KW-1185">Reference proteome</keyword>
<dbReference type="NCBIfam" id="TIGR03915">
    <property type="entry name" value="SAM_7_link_chp"/>
    <property type="match status" value="1"/>
</dbReference>
<evidence type="ECO:0000256" key="7">
    <source>
        <dbReference type="ARBA" id="ARBA00023004"/>
    </source>
</evidence>
<organism evidence="11 12">
    <name type="scientific">Sulfitobacter alexandrii</name>
    <dbReference type="NCBI Taxonomy" id="1917485"/>
    <lineage>
        <taxon>Bacteria</taxon>
        <taxon>Pseudomonadati</taxon>
        <taxon>Pseudomonadota</taxon>
        <taxon>Alphaproteobacteria</taxon>
        <taxon>Rhodobacterales</taxon>
        <taxon>Roseobacteraceae</taxon>
        <taxon>Sulfitobacter</taxon>
    </lineage>
</organism>
<sequence length="483" mass="53157">MTHTVRLPRLGTFEAWRDAARALAGNGVAAEQVVWAMEDAPTSLFEGAEAPLPRPAPLTVPKAFPPLARLLCASRAEGAMDLAYRLLLRSSRTPRLLTNRADVEVARAEGLAKNIRRDMHKMKAFVRFRDVTPEGANRRKFLSWFEPDHRIEELMTGFFARRFGDMDWVIVTPEVTMRFDGEVSLQAVASDRPDLSDDVEKLWQTYYANIFNPARLKIKAMTAEMPRKYWKNLPEADLIPGLIAQAETRARGMAEAAPTIAPDRAAAITLRLRDGLTPPPDGTTLAGCTRCALARHATQSVPGEGPQDAALMIVGEQPGDMEDLAGRPFVGPAGQAFDKIATAAGLDRRAAYVTNAVKHFKFIPRGKRRIHQSPNADEVSHCRWWLTRELDTVQPALVLAMGATAALALTGDGSGITRRRGRIERGLHGGAVFITTHPSFLLRQATDAGRETQEALFRRDLEQVAQILADLENLAVPGEILKA</sequence>
<dbReference type="GO" id="GO:0006281">
    <property type="term" value="P:DNA repair"/>
    <property type="evidence" value="ECO:0007669"/>
    <property type="project" value="UniProtKB-KW"/>
</dbReference>
<dbReference type="EMBL" id="CP018076">
    <property type="protein sequence ID" value="APE44611.1"/>
    <property type="molecule type" value="Genomic_DNA"/>
</dbReference>
<gene>
    <name evidence="11" type="ORF">BOO69_15215</name>
</gene>
<dbReference type="AlphaFoldDB" id="A0A1J0WJY0"/>
<keyword evidence="6" id="KW-0378">Hydrolase</keyword>
<keyword evidence="4" id="KW-0479">Metal-binding</keyword>
<keyword evidence="8" id="KW-0411">Iron-sulfur</keyword>
<evidence type="ECO:0000256" key="2">
    <source>
        <dbReference type="ARBA" id="ARBA00019403"/>
    </source>
</evidence>
<dbReference type="InterPro" id="IPR036895">
    <property type="entry name" value="Uracil-DNA_glycosylase-like_sf"/>
</dbReference>
<dbReference type="GO" id="GO:0051539">
    <property type="term" value="F:4 iron, 4 sulfur cluster binding"/>
    <property type="evidence" value="ECO:0007669"/>
    <property type="project" value="UniProtKB-KW"/>
</dbReference>
<evidence type="ECO:0000256" key="5">
    <source>
        <dbReference type="ARBA" id="ARBA00022763"/>
    </source>
</evidence>
<dbReference type="PANTHER" id="PTHR33693:SF9">
    <property type="entry name" value="TYPE-4 URACIL-DNA GLYCOSYLASE"/>
    <property type="match status" value="1"/>
</dbReference>
<dbReference type="SUPFAM" id="SSF52141">
    <property type="entry name" value="Uracil-DNA glycosylase-like"/>
    <property type="match status" value="1"/>
</dbReference>
<dbReference type="InterPro" id="IPR005273">
    <property type="entry name" value="Ura-DNA_glyco_family4"/>
</dbReference>
<proteinExistence type="inferred from homology"/>
<dbReference type="STRING" id="1917485.BOO69_15215"/>
<name>A0A1J0WJY0_9RHOB</name>
<evidence type="ECO:0000256" key="9">
    <source>
        <dbReference type="ARBA" id="ARBA00023204"/>
    </source>
</evidence>
<keyword evidence="5" id="KW-0227">DNA damage</keyword>
<dbReference type="Pfam" id="PF13566">
    <property type="entry name" value="DUF4130"/>
    <property type="match status" value="1"/>
</dbReference>
<comment type="similarity">
    <text evidence="1">Belongs to the uracil-DNA glycosylase (UDG) superfamily. Type 4 (UDGa) family.</text>
</comment>
<keyword evidence="9" id="KW-0234">DNA repair</keyword>
<dbReference type="SMART" id="SM00986">
    <property type="entry name" value="UDG"/>
    <property type="match status" value="1"/>
</dbReference>
<evidence type="ECO:0000313" key="11">
    <source>
        <dbReference type="EMBL" id="APE44611.1"/>
    </source>
</evidence>
<evidence type="ECO:0000313" key="12">
    <source>
        <dbReference type="Proteomes" id="UP000181897"/>
    </source>
</evidence>
<evidence type="ECO:0000259" key="10">
    <source>
        <dbReference type="SMART" id="SM00986"/>
    </source>
</evidence>
<dbReference type="NCBIfam" id="TIGR03914">
    <property type="entry name" value="UDG_fam_dom"/>
    <property type="match status" value="1"/>
</dbReference>
<keyword evidence="7" id="KW-0408">Iron</keyword>
<dbReference type="CDD" id="cd10030">
    <property type="entry name" value="UDG-F4_TTUDGA_SPO1dp_like"/>
    <property type="match status" value="1"/>
</dbReference>
<protein>
    <recommendedName>
        <fullName evidence="2">Type-4 uracil-DNA glycosylase</fullName>
    </recommendedName>
</protein>
<reference evidence="11 12" key="1">
    <citation type="submission" date="2016-11" db="EMBL/GenBank/DDBJ databases">
        <title>Complete genome sequence of Sulfitobacter sp. AM1-D1, a toxic bacteria associated with marine dinoflagellate Alexandrium minutum in East China Sea.</title>
        <authorList>
            <person name="Yang Q."/>
            <person name="Zhang X."/>
            <person name="Tian X."/>
        </authorList>
    </citation>
    <scope>NUCLEOTIDE SEQUENCE [LARGE SCALE GENOMIC DNA]</scope>
    <source>
        <strain evidence="11 12">AM1-D1</strain>
    </source>
</reference>
<dbReference type="InterPro" id="IPR005122">
    <property type="entry name" value="Uracil-DNA_glycosylase-like"/>
</dbReference>
<dbReference type="SMART" id="SM00987">
    <property type="entry name" value="UreE_C"/>
    <property type="match status" value="1"/>
</dbReference>